<evidence type="ECO:0000256" key="1">
    <source>
        <dbReference type="ARBA" id="ARBA00004429"/>
    </source>
</evidence>
<gene>
    <name evidence="9" type="ORF">MNBD_CHLOROFLEXI01-409</name>
</gene>
<dbReference type="Pfam" id="PF04143">
    <property type="entry name" value="Sulf_transp"/>
    <property type="match status" value="1"/>
</dbReference>
<keyword evidence="4" id="KW-0997">Cell inner membrane</keyword>
<sequence length="165" mass="16999">VRSPVNGRKPLWNWVTLGIATSLFMSFAWLLVRVDGSNYTFGTSGVPTGIFQALRGQSGGGSLWIPITLIMLIPGALIAAKQSGTFWLRGESSQRYVELGAGGFLMGIGAAVAGGCNLGHSLVGVPLLSLGSITSTIAMAVGVIITASVVKILKPQQQPAVASSS</sequence>
<keyword evidence="5 8" id="KW-0812">Transmembrane</keyword>
<evidence type="ECO:0000313" key="9">
    <source>
        <dbReference type="EMBL" id="VAW34303.1"/>
    </source>
</evidence>
<dbReference type="EMBL" id="UOEU01000522">
    <property type="protein sequence ID" value="VAW34303.1"/>
    <property type="molecule type" value="Genomic_DNA"/>
</dbReference>
<proteinExistence type="predicted"/>
<evidence type="ECO:0000256" key="7">
    <source>
        <dbReference type="ARBA" id="ARBA00023136"/>
    </source>
</evidence>
<reference evidence="9" key="1">
    <citation type="submission" date="2018-06" db="EMBL/GenBank/DDBJ databases">
        <authorList>
            <person name="Zhirakovskaya E."/>
        </authorList>
    </citation>
    <scope>NUCLEOTIDE SEQUENCE</scope>
</reference>
<feature type="non-terminal residue" evidence="9">
    <location>
        <position position="1"/>
    </location>
</feature>
<dbReference type="GO" id="GO:0005886">
    <property type="term" value="C:plasma membrane"/>
    <property type="evidence" value="ECO:0007669"/>
    <property type="project" value="UniProtKB-SubCell"/>
</dbReference>
<evidence type="ECO:0000256" key="2">
    <source>
        <dbReference type="ARBA" id="ARBA00022448"/>
    </source>
</evidence>
<evidence type="ECO:0000256" key="4">
    <source>
        <dbReference type="ARBA" id="ARBA00022519"/>
    </source>
</evidence>
<feature type="transmembrane region" description="Helical" evidence="8">
    <location>
        <begin position="128"/>
        <end position="150"/>
    </location>
</feature>
<dbReference type="PANTHER" id="PTHR30574:SF1">
    <property type="entry name" value="SULPHUR TRANSPORT DOMAIN-CONTAINING PROTEIN"/>
    <property type="match status" value="1"/>
</dbReference>
<dbReference type="AlphaFoldDB" id="A0A3B0V1L9"/>
<evidence type="ECO:0000256" key="8">
    <source>
        <dbReference type="SAM" id="Phobius"/>
    </source>
</evidence>
<feature type="transmembrane region" description="Helical" evidence="8">
    <location>
        <begin position="63"/>
        <end position="80"/>
    </location>
</feature>
<keyword evidence="7 8" id="KW-0472">Membrane</keyword>
<dbReference type="PANTHER" id="PTHR30574">
    <property type="entry name" value="INNER MEMBRANE PROTEIN YEDE"/>
    <property type="match status" value="1"/>
</dbReference>
<protein>
    <submittedName>
        <fullName evidence="9">Uncharacterized protein</fullName>
    </submittedName>
</protein>
<evidence type="ECO:0000256" key="5">
    <source>
        <dbReference type="ARBA" id="ARBA00022692"/>
    </source>
</evidence>
<evidence type="ECO:0000256" key="6">
    <source>
        <dbReference type="ARBA" id="ARBA00022989"/>
    </source>
</evidence>
<accession>A0A3B0V1L9</accession>
<dbReference type="InterPro" id="IPR007272">
    <property type="entry name" value="Sulf_transp_TsuA/YedE"/>
</dbReference>
<evidence type="ECO:0000256" key="3">
    <source>
        <dbReference type="ARBA" id="ARBA00022475"/>
    </source>
</evidence>
<keyword evidence="3" id="KW-1003">Cell membrane</keyword>
<organism evidence="9">
    <name type="scientific">hydrothermal vent metagenome</name>
    <dbReference type="NCBI Taxonomy" id="652676"/>
    <lineage>
        <taxon>unclassified sequences</taxon>
        <taxon>metagenomes</taxon>
        <taxon>ecological metagenomes</taxon>
    </lineage>
</organism>
<keyword evidence="2" id="KW-0813">Transport</keyword>
<comment type="subcellular location">
    <subcellularLocation>
        <location evidence="1">Cell inner membrane</location>
        <topology evidence="1">Multi-pass membrane protein</topology>
    </subcellularLocation>
</comment>
<feature type="transmembrane region" description="Helical" evidence="8">
    <location>
        <begin position="101"/>
        <end position="122"/>
    </location>
</feature>
<name>A0A3B0V1L9_9ZZZZ</name>
<feature type="transmembrane region" description="Helical" evidence="8">
    <location>
        <begin position="12"/>
        <end position="32"/>
    </location>
</feature>
<keyword evidence="6 8" id="KW-1133">Transmembrane helix</keyword>